<protein>
    <submittedName>
        <fullName evidence="2">Uncharacterized protein</fullName>
    </submittedName>
</protein>
<name>A0A6A0B0M6_9ACTN</name>
<gene>
    <name evidence="2" type="ORF">SCWH03_50320</name>
</gene>
<dbReference type="Proteomes" id="UP000484988">
    <property type="component" value="Unassembled WGS sequence"/>
</dbReference>
<reference evidence="2 3" key="1">
    <citation type="submission" date="2020-02" db="EMBL/GenBank/DDBJ databases">
        <title>Whole Genome Shotgun Sequence of Streptomyces sp. strain CWH03.</title>
        <authorList>
            <person name="Dohra H."/>
            <person name="Kodani S."/>
            <person name="Yamamura H."/>
        </authorList>
    </citation>
    <scope>NUCLEOTIDE SEQUENCE [LARGE SCALE GENOMIC DNA]</scope>
    <source>
        <strain evidence="2 3">CWH03</strain>
    </source>
</reference>
<evidence type="ECO:0000313" key="2">
    <source>
        <dbReference type="EMBL" id="GFH38779.1"/>
    </source>
</evidence>
<feature type="region of interest" description="Disordered" evidence="1">
    <location>
        <begin position="34"/>
        <end position="81"/>
    </location>
</feature>
<sequence>MRNLPESRHAPKLRDSQFDRLDAVCHGKGEYAPHAARFGDGAGQMGSNDLPPYAPSPTQGKPLRCVARHTPGNPLAPPPDAPRARYGCGARHCAAAVRIRSVRHDVPAA</sequence>
<organism evidence="2 3">
    <name type="scientific">Streptomyces pacificus</name>
    <dbReference type="NCBI Taxonomy" id="2705029"/>
    <lineage>
        <taxon>Bacteria</taxon>
        <taxon>Bacillati</taxon>
        <taxon>Actinomycetota</taxon>
        <taxon>Actinomycetes</taxon>
        <taxon>Kitasatosporales</taxon>
        <taxon>Streptomycetaceae</taxon>
        <taxon>Streptomyces</taxon>
    </lineage>
</organism>
<keyword evidence="3" id="KW-1185">Reference proteome</keyword>
<evidence type="ECO:0000313" key="3">
    <source>
        <dbReference type="Proteomes" id="UP000484988"/>
    </source>
</evidence>
<dbReference type="AlphaFoldDB" id="A0A6A0B0M6"/>
<comment type="caution">
    <text evidence="2">The sequence shown here is derived from an EMBL/GenBank/DDBJ whole genome shotgun (WGS) entry which is preliminary data.</text>
</comment>
<accession>A0A6A0B0M6</accession>
<evidence type="ECO:0000256" key="1">
    <source>
        <dbReference type="SAM" id="MobiDB-lite"/>
    </source>
</evidence>
<proteinExistence type="predicted"/>
<dbReference type="EMBL" id="BLLG01000020">
    <property type="protein sequence ID" value="GFH38779.1"/>
    <property type="molecule type" value="Genomic_DNA"/>
</dbReference>